<dbReference type="AlphaFoldDB" id="A0A5C6RQI0"/>
<sequence>MRKNILVLSIVLFALLFKVDAQSQFHKGMYMMHQPFMNPATIGSYERFTAAMLYKTQWVGYDGAPKVGALNLIKPFGSSVVGLSVINDQVGIDNNTEISGSYAYRFKLSGYSRLSLGMSASVNLLQSNLDKVDIFDVNDPTYDGGNTSVHTEPNFKFGAYYFNKNFYVGIAIPNILENKISFENGKGGQTNFDYKTMHYYLNSGYRFILNEKINLNVSTLIKHVSGSSLQYDLNAQLEFNRKFGIGVSYRSSKELLGILSYQLTPDLKMAYAYEFNFDKIGNYSSGSHEIMLIYQFNPPKESIISVPRF</sequence>
<dbReference type="Proteomes" id="UP000321721">
    <property type="component" value="Unassembled WGS sequence"/>
</dbReference>
<accession>A0A5C6RQI0</accession>
<dbReference type="NCBIfam" id="TIGR03519">
    <property type="entry name" value="T9SS_PorP_fam"/>
    <property type="match status" value="1"/>
</dbReference>
<proteinExistence type="predicted"/>
<dbReference type="RefSeq" id="WP_147102205.1">
    <property type="nucleotide sequence ID" value="NZ_VOOS01000008.1"/>
</dbReference>
<dbReference type="OrthoDB" id="1114455at2"/>
<name>A0A5C6RQI0_9FLAO</name>
<evidence type="ECO:0000313" key="1">
    <source>
        <dbReference type="EMBL" id="TXB63642.1"/>
    </source>
</evidence>
<dbReference type="Pfam" id="PF11751">
    <property type="entry name" value="PorP_SprF"/>
    <property type="match status" value="1"/>
</dbReference>
<dbReference type="InterPro" id="IPR019861">
    <property type="entry name" value="PorP/SprF_Bacteroidetes"/>
</dbReference>
<keyword evidence="2" id="KW-1185">Reference proteome</keyword>
<organism evidence="1 2">
    <name type="scientific">Vicingus serpentipes</name>
    <dbReference type="NCBI Taxonomy" id="1926625"/>
    <lineage>
        <taxon>Bacteria</taxon>
        <taxon>Pseudomonadati</taxon>
        <taxon>Bacteroidota</taxon>
        <taxon>Flavobacteriia</taxon>
        <taxon>Flavobacteriales</taxon>
        <taxon>Vicingaceae</taxon>
        <taxon>Vicingus</taxon>
    </lineage>
</organism>
<reference evidence="1 2" key="1">
    <citation type="submission" date="2019-08" db="EMBL/GenBank/DDBJ databases">
        <title>Genome of Vicingus serpentipes NCIMB 15042.</title>
        <authorList>
            <person name="Bowman J.P."/>
        </authorList>
    </citation>
    <scope>NUCLEOTIDE SEQUENCE [LARGE SCALE GENOMIC DNA]</scope>
    <source>
        <strain evidence="1 2">NCIMB 15042</strain>
    </source>
</reference>
<dbReference type="EMBL" id="VOOS01000008">
    <property type="protein sequence ID" value="TXB63642.1"/>
    <property type="molecule type" value="Genomic_DNA"/>
</dbReference>
<evidence type="ECO:0000313" key="2">
    <source>
        <dbReference type="Proteomes" id="UP000321721"/>
    </source>
</evidence>
<comment type="caution">
    <text evidence="1">The sequence shown here is derived from an EMBL/GenBank/DDBJ whole genome shotgun (WGS) entry which is preliminary data.</text>
</comment>
<protein>
    <submittedName>
        <fullName evidence="1">Type IX secretion system membrane protein PorP/SprF</fullName>
    </submittedName>
</protein>
<gene>
    <name evidence="1" type="ORF">FRY74_12690</name>
</gene>